<dbReference type="CDD" id="cd05006">
    <property type="entry name" value="SIS_GmhA"/>
    <property type="match status" value="1"/>
</dbReference>
<dbReference type="HAMAP" id="MF_00067">
    <property type="entry name" value="GmhA"/>
    <property type="match status" value="1"/>
</dbReference>
<dbReference type="GO" id="GO:0097367">
    <property type="term" value="F:carbohydrate derivative binding"/>
    <property type="evidence" value="ECO:0007669"/>
    <property type="project" value="InterPro"/>
</dbReference>
<dbReference type="InterPro" id="IPR001347">
    <property type="entry name" value="SIS_dom"/>
</dbReference>
<dbReference type="Pfam" id="PF13580">
    <property type="entry name" value="SIS_2"/>
    <property type="match status" value="1"/>
</dbReference>
<evidence type="ECO:0000256" key="6">
    <source>
        <dbReference type="ARBA" id="ARBA00022833"/>
    </source>
</evidence>
<dbReference type="GO" id="GO:0005975">
    <property type="term" value="P:carbohydrate metabolic process"/>
    <property type="evidence" value="ECO:0007669"/>
    <property type="project" value="UniProtKB-UniRule"/>
</dbReference>
<dbReference type="GO" id="GO:2001061">
    <property type="term" value="P:D-glycero-D-manno-heptose 7-phosphate biosynthetic process"/>
    <property type="evidence" value="ECO:0007669"/>
    <property type="project" value="UniProtKB-UniPathway"/>
</dbReference>
<dbReference type="PROSITE" id="PS51464">
    <property type="entry name" value="SIS"/>
    <property type="match status" value="1"/>
</dbReference>
<keyword evidence="4 9" id="KW-0963">Cytoplasm</keyword>
<feature type="binding site" evidence="9">
    <location>
        <position position="63"/>
    </location>
    <ligand>
        <name>Zn(2+)</name>
        <dbReference type="ChEBI" id="CHEBI:29105"/>
    </ligand>
</feature>
<dbReference type="UniPathway" id="UPA00041">
    <property type="reaction ID" value="UER00436"/>
</dbReference>
<evidence type="ECO:0000256" key="8">
    <source>
        <dbReference type="ARBA" id="ARBA00023277"/>
    </source>
</evidence>
<evidence type="ECO:0000256" key="5">
    <source>
        <dbReference type="ARBA" id="ARBA00022723"/>
    </source>
</evidence>
<feature type="binding site" evidence="9">
    <location>
        <begin position="96"/>
        <end position="97"/>
    </location>
    <ligand>
        <name>substrate</name>
    </ligand>
</feature>
<comment type="pathway">
    <text evidence="9">Carbohydrate biosynthesis; D-glycero-D-manno-heptose 7-phosphate biosynthesis; D-glycero-alpha-D-manno-heptose 7-phosphate and D-glycero-beta-D-manno-heptose 7-phosphate from sedoheptulose 7-phosphate: step 1/1.</text>
</comment>
<feature type="binding site" evidence="9">
    <location>
        <begin position="54"/>
        <end position="56"/>
    </location>
    <ligand>
        <name>substrate</name>
    </ligand>
</feature>
<reference evidence="11 12" key="1">
    <citation type="journal article" date="2016" name="Int. J. Syst. Evol. Microbiol.">
        <title>Acidipila dinghuensis sp. nov., an acidobacterium isolated from forest soil.</title>
        <authorList>
            <person name="Jiang Y.W."/>
            <person name="Wang J."/>
            <person name="Chen M.H."/>
            <person name="Lv Y.Y."/>
            <person name="Qiu L.H."/>
        </authorList>
    </citation>
    <scope>NUCLEOTIDE SEQUENCE [LARGE SCALE GENOMIC DNA]</scope>
    <source>
        <strain evidence="11 12">DHOF10</strain>
    </source>
</reference>
<dbReference type="GO" id="GO:0008968">
    <property type="term" value="F:D-sedoheptulose 7-phosphate isomerase activity"/>
    <property type="evidence" value="ECO:0007669"/>
    <property type="project" value="UniProtKB-UniRule"/>
</dbReference>
<dbReference type="EC" id="5.3.1.28" evidence="9"/>
<dbReference type="GO" id="GO:0005737">
    <property type="term" value="C:cytoplasm"/>
    <property type="evidence" value="ECO:0007669"/>
    <property type="project" value="UniProtKB-SubCell"/>
</dbReference>
<dbReference type="InterPro" id="IPR046348">
    <property type="entry name" value="SIS_dom_sf"/>
</dbReference>
<dbReference type="InterPro" id="IPR050099">
    <property type="entry name" value="SIS_GmhA/DiaA_subfam"/>
</dbReference>
<comment type="subcellular location">
    <subcellularLocation>
        <location evidence="2 9">Cytoplasm</location>
    </subcellularLocation>
</comment>
<feature type="binding site" evidence="9">
    <location>
        <position position="67"/>
    </location>
    <ligand>
        <name>substrate</name>
    </ligand>
</feature>
<feature type="binding site" evidence="9">
    <location>
        <position position="174"/>
    </location>
    <ligand>
        <name>substrate</name>
    </ligand>
</feature>
<comment type="similarity">
    <text evidence="3 9">Belongs to the SIS family. GmhA subfamily.</text>
</comment>
<dbReference type="RefSeq" id="WP_129210113.1">
    <property type="nucleotide sequence ID" value="NZ_BMGU01000001.1"/>
</dbReference>
<evidence type="ECO:0000256" key="3">
    <source>
        <dbReference type="ARBA" id="ARBA00009894"/>
    </source>
</evidence>
<evidence type="ECO:0000313" key="12">
    <source>
        <dbReference type="Proteomes" id="UP000290253"/>
    </source>
</evidence>
<keyword evidence="5 9" id="KW-0479">Metal-binding</keyword>
<evidence type="ECO:0000313" key="11">
    <source>
        <dbReference type="EMBL" id="RXS93046.1"/>
    </source>
</evidence>
<protein>
    <recommendedName>
        <fullName evidence="9">Phosphoheptose isomerase</fullName>
        <ecNumber evidence="9">5.3.1.28</ecNumber>
    </recommendedName>
    <alternativeName>
        <fullName evidence="9">Sedoheptulose 7-phosphate isomerase</fullName>
    </alternativeName>
</protein>
<proteinExistence type="inferred from homology"/>
<keyword evidence="6 9" id="KW-0862">Zinc</keyword>
<evidence type="ECO:0000256" key="9">
    <source>
        <dbReference type="HAMAP-Rule" id="MF_00067"/>
    </source>
</evidence>
<feature type="binding site" evidence="9">
    <location>
        <position position="67"/>
    </location>
    <ligand>
        <name>Zn(2+)</name>
        <dbReference type="ChEBI" id="CHEBI:29105"/>
    </ligand>
</feature>
<feature type="binding site" evidence="9">
    <location>
        <position position="127"/>
    </location>
    <ligand>
        <name>substrate</name>
    </ligand>
</feature>
<dbReference type="Gene3D" id="3.40.50.10490">
    <property type="entry name" value="Glucose-6-phosphate isomerase like protein, domain 1"/>
    <property type="match status" value="1"/>
</dbReference>
<dbReference type="OrthoDB" id="9781311at2"/>
<feature type="binding site" evidence="9">
    <location>
        <position position="174"/>
    </location>
    <ligand>
        <name>Zn(2+)</name>
        <dbReference type="ChEBI" id="CHEBI:29105"/>
    </ligand>
</feature>
<evidence type="ECO:0000256" key="2">
    <source>
        <dbReference type="ARBA" id="ARBA00004496"/>
    </source>
</evidence>
<gene>
    <name evidence="9" type="primary">gmhA</name>
    <name evidence="11" type="ORF">ESZ00_19640</name>
</gene>
<comment type="miscellaneous">
    <text evidence="9">The reaction produces a racemic mixture of D-glycero-alpha-D-manno-heptose 7-phosphate and D-glycero-beta-D-manno-heptose 7-phosphate.</text>
</comment>
<dbReference type="PANTHER" id="PTHR30390">
    <property type="entry name" value="SEDOHEPTULOSE 7-PHOSPHATE ISOMERASE / DNAA INITIATOR-ASSOCIATING FACTOR FOR REPLICATION INITIATION"/>
    <property type="match status" value="1"/>
</dbReference>
<dbReference type="SUPFAM" id="SSF53697">
    <property type="entry name" value="SIS domain"/>
    <property type="match status" value="1"/>
</dbReference>
<comment type="catalytic activity">
    <reaction evidence="1 9">
        <text>2 D-sedoheptulose 7-phosphate = D-glycero-alpha-D-manno-heptose 7-phosphate + D-glycero-beta-D-manno-heptose 7-phosphate</text>
        <dbReference type="Rhea" id="RHEA:27489"/>
        <dbReference type="ChEBI" id="CHEBI:57483"/>
        <dbReference type="ChEBI" id="CHEBI:60203"/>
        <dbReference type="ChEBI" id="CHEBI:60204"/>
        <dbReference type="EC" id="5.3.1.28"/>
    </reaction>
</comment>
<dbReference type="AlphaFoldDB" id="A0A4Q1S7W9"/>
<comment type="function">
    <text evidence="9">Catalyzes the isomerization of sedoheptulose 7-phosphate in D-glycero-D-manno-heptose 7-phosphate.</text>
</comment>
<evidence type="ECO:0000259" key="10">
    <source>
        <dbReference type="PROSITE" id="PS51464"/>
    </source>
</evidence>
<keyword evidence="8 9" id="KW-0119">Carbohydrate metabolism</keyword>
<feature type="binding site" evidence="9">
    <location>
        <begin position="122"/>
        <end position="124"/>
    </location>
    <ligand>
        <name>substrate</name>
    </ligand>
</feature>
<comment type="cofactor">
    <cofactor evidence="9">
        <name>Zn(2+)</name>
        <dbReference type="ChEBI" id="CHEBI:29105"/>
    </cofactor>
    <text evidence="9">Binds 1 zinc ion per subunit.</text>
</comment>
<dbReference type="InterPro" id="IPR035461">
    <property type="entry name" value="GmhA/DiaA"/>
</dbReference>
<evidence type="ECO:0000256" key="4">
    <source>
        <dbReference type="ARBA" id="ARBA00022490"/>
    </source>
</evidence>
<comment type="caution">
    <text evidence="11">The sequence shown here is derived from an EMBL/GenBank/DDBJ whole genome shotgun (WGS) entry which is preliminary data.</text>
</comment>
<name>A0A4Q1S7W9_9BACT</name>
<dbReference type="InterPro" id="IPR004515">
    <property type="entry name" value="Phosphoheptose_Isoase"/>
</dbReference>
<organism evidence="11 12">
    <name type="scientific">Silvibacterium dinghuense</name>
    <dbReference type="NCBI Taxonomy" id="1560006"/>
    <lineage>
        <taxon>Bacteria</taxon>
        <taxon>Pseudomonadati</taxon>
        <taxon>Acidobacteriota</taxon>
        <taxon>Terriglobia</taxon>
        <taxon>Terriglobales</taxon>
        <taxon>Acidobacteriaceae</taxon>
        <taxon>Silvibacterium</taxon>
    </lineage>
</organism>
<dbReference type="EMBL" id="SDMK01000006">
    <property type="protein sequence ID" value="RXS93046.1"/>
    <property type="molecule type" value="Genomic_DNA"/>
</dbReference>
<dbReference type="PANTHER" id="PTHR30390:SF6">
    <property type="entry name" value="DNAA INITIATOR-ASSOCIATING PROTEIN DIAA"/>
    <property type="match status" value="1"/>
</dbReference>
<sequence>MPVIAKQSTLFTQAIADHQKVIEALASQQQVLERIADAMTQAILSGKKVLWCGNGGSAADSQHLAAEFVGRFRRERRGLPSMALTTDTSVLTSVANDYGFEEIFRRQVQAHCMPGDVVVGITTSGNSRNVCAALREARVMGAFTVGFTGTGGGTLGTIADVMLCVPSDDTARIQEAHILCGHVLCDWVEVAVCERADAEREGLTQ</sequence>
<dbReference type="GO" id="GO:0008270">
    <property type="term" value="F:zinc ion binding"/>
    <property type="evidence" value="ECO:0007669"/>
    <property type="project" value="UniProtKB-UniRule"/>
</dbReference>
<dbReference type="Proteomes" id="UP000290253">
    <property type="component" value="Unassembled WGS sequence"/>
</dbReference>
<feature type="domain" description="SIS" evidence="10">
    <location>
        <begin position="39"/>
        <end position="198"/>
    </location>
</feature>
<accession>A0A4Q1S7W9</accession>
<evidence type="ECO:0000256" key="1">
    <source>
        <dbReference type="ARBA" id="ARBA00000348"/>
    </source>
</evidence>
<keyword evidence="7 9" id="KW-0413">Isomerase</keyword>
<evidence type="ECO:0000256" key="7">
    <source>
        <dbReference type="ARBA" id="ARBA00023235"/>
    </source>
</evidence>
<keyword evidence="12" id="KW-1185">Reference proteome</keyword>
<feature type="binding site" evidence="9">
    <location>
        <position position="182"/>
    </location>
    <ligand>
        <name>Zn(2+)</name>
        <dbReference type="ChEBI" id="CHEBI:29105"/>
    </ligand>
</feature>